<name>A0AAE9HRS1_9NEIS</name>
<proteinExistence type="predicted"/>
<gene>
    <name evidence="1" type="ORF">LNQ82_06665</name>
</gene>
<evidence type="ECO:0000313" key="2">
    <source>
        <dbReference type="Proteomes" id="UP001056819"/>
    </source>
</evidence>
<dbReference type="AlphaFoldDB" id="A0AAE9HRS1"/>
<reference evidence="1" key="1">
    <citation type="submission" date="2022-05" db="EMBL/GenBank/DDBJ databases">
        <title>Alysiella filiformis genome sequencing.</title>
        <authorList>
            <person name="Viehboeck T."/>
        </authorList>
    </citation>
    <scope>NUCLEOTIDE SEQUENCE</scope>
    <source>
        <strain evidence="1">DSM 2580</strain>
    </source>
</reference>
<sequence>MNQSDACGVSVRRSRSVRQGFTRPLLVQTLRTFPSFRQASDFVALRLNSRLNYRLAIQQTPAGAWAVCRVMRGGV</sequence>
<dbReference type="Proteomes" id="UP001056819">
    <property type="component" value="Chromosome"/>
</dbReference>
<evidence type="ECO:0000313" key="1">
    <source>
        <dbReference type="EMBL" id="URD66897.1"/>
    </source>
</evidence>
<accession>A0AAE9HRS1</accession>
<organism evidence="1 2">
    <name type="scientific">Conchiformibius steedae DSM 2580</name>
    <dbReference type="NCBI Taxonomy" id="1121352"/>
    <lineage>
        <taxon>Bacteria</taxon>
        <taxon>Pseudomonadati</taxon>
        <taxon>Pseudomonadota</taxon>
        <taxon>Betaproteobacteria</taxon>
        <taxon>Neisseriales</taxon>
        <taxon>Neisseriaceae</taxon>
        <taxon>Conchiformibius</taxon>
    </lineage>
</organism>
<dbReference type="RefSeq" id="WP_027022591.1">
    <property type="nucleotide sequence ID" value="NZ_CP097501.1"/>
</dbReference>
<dbReference type="EMBL" id="CP097501">
    <property type="protein sequence ID" value="URD66897.1"/>
    <property type="molecule type" value="Genomic_DNA"/>
</dbReference>
<protein>
    <submittedName>
        <fullName evidence="1">Uncharacterized protein</fullName>
    </submittedName>
</protein>